<organism evidence="1 2">
    <name type="scientific">Aeoliella mucimassa</name>
    <dbReference type="NCBI Taxonomy" id="2527972"/>
    <lineage>
        <taxon>Bacteria</taxon>
        <taxon>Pseudomonadati</taxon>
        <taxon>Planctomycetota</taxon>
        <taxon>Planctomycetia</taxon>
        <taxon>Pirellulales</taxon>
        <taxon>Lacipirellulaceae</taxon>
        <taxon>Aeoliella</taxon>
    </lineage>
</organism>
<keyword evidence="2" id="KW-1185">Reference proteome</keyword>
<dbReference type="OrthoDB" id="240074at2"/>
<dbReference type="EMBL" id="CP036278">
    <property type="protein sequence ID" value="QDU56600.1"/>
    <property type="molecule type" value="Genomic_DNA"/>
</dbReference>
<dbReference type="Proteomes" id="UP000315750">
    <property type="component" value="Chromosome"/>
</dbReference>
<proteinExistence type="predicted"/>
<accession>A0A518APE4</accession>
<gene>
    <name evidence="1" type="ORF">Pan181_28100</name>
</gene>
<evidence type="ECO:0000313" key="1">
    <source>
        <dbReference type="EMBL" id="QDU56600.1"/>
    </source>
</evidence>
<dbReference type="RefSeq" id="WP_145247314.1">
    <property type="nucleotide sequence ID" value="NZ_CP036278.1"/>
</dbReference>
<protein>
    <submittedName>
        <fullName evidence="1">FecR protein</fullName>
    </submittedName>
</protein>
<dbReference type="PANTHER" id="PTHR30273:SF2">
    <property type="entry name" value="PROTEIN FECR"/>
    <property type="match status" value="1"/>
</dbReference>
<name>A0A518APE4_9BACT</name>
<reference evidence="1 2" key="1">
    <citation type="submission" date="2019-02" db="EMBL/GenBank/DDBJ databases">
        <title>Deep-cultivation of Planctomycetes and their phenomic and genomic characterization uncovers novel biology.</title>
        <authorList>
            <person name="Wiegand S."/>
            <person name="Jogler M."/>
            <person name="Boedeker C."/>
            <person name="Pinto D."/>
            <person name="Vollmers J."/>
            <person name="Rivas-Marin E."/>
            <person name="Kohn T."/>
            <person name="Peeters S.H."/>
            <person name="Heuer A."/>
            <person name="Rast P."/>
            <person name="Oberbeckmann S."/>
            <person name="Bunk B."/>
            <person name="Jeske O."/>
            <person name="Meyerdierks A."/>
            <person name="Storesund J.E."/>
            <person name="Kallscheuer N."/>
            <person name="Luecker S."/>
            <person name="Lage O.M."/>
            <person name="Pohl T."/>
            <person name="Merkel B.J."/>
            <person name="Hornburger P."/>
            <person name="Mueller R.-W."/>
            <person name="Bruemmer F."/>
            <person name="Labrenz M."/>
            <person name="Spormann A.M."/>
            <person name="Op den Camp H."/>
            <person name="Overmann J."/>
            <person name="Amann R."/>
            <person name="Jetten M.S.M."/>
            <person name="Mascher T."/>
            <person name="Medema M.H."/>
            <person name="Devos D.P."/>
            <person name="Kaster A.-K."/>
            <person name="Ovreas L."/>
            <person name="Rohde M."/>
            <person name="Galperin M.Y."/>
            <person name="Jogler C."/>
        </authorList>
    </citation>
    <scope>NUCLEOTIDE SEQUENCE [LARGE SCALE GENOMIC DNA]</scope>
    <source>
        <strain evidence="1 2">Pan181</strain>
    </source>
</reference>
<dbReference type="InterPro" id="IPR012373">
    <property type="entry name" value="Ferrdict_sens_TM"/>
</dbReference>
<dbReference type="KEGG" id="amuc:Pan181_28100"/>
<dbReference type="PANTHER" id="PTHR30273">
    <property type="entry name" value="PERIPLASMIC SIGNAL SENSOR AND SIGMA FACTOR ACTIVATOR FECR-RELATED"/>
    <property type="match status" value="1"/>
</dbReference>
<sequence length="910" mass="100549">MSPDEIFHTMPELPRLVEAWQLGTLHGEAKHKLSELLLNNRDARQYFIELTQIDSELRWRYSSQSHIAPALAHDVNGSTIPAASIVIRELGIREDVSFYQVFELVEHSELHAQLWLQVYIALRACLFMGLRLPSDAEAAVDSVCSGLMDEPLTEYSPDRFCSLALNLAVEQFAVWQGVDAERDRSVQQFEAILKRSLRECEAVDVVALYESVEDFVPRHVPASALRVLCMRYLLELSPGEISRLLSLPLKKVLSQLAECRLKLWNACATSVKQHASPTVMQGFNLFYGFVDASESFGLQPEGGRRQSASAQFLQDLDSWCSEGEENGRCLLAMAVAHEALYRRLSLNVLLEDSSTRRDEAFHHVLTDMVLYLEETSPSVPSEPSVAHAPRRSRFATAWGMAIAAAVLIAASMGYLMLQRDNAVSPDTPVLAQQEREVPSNPLTGADIREATSFPEVPVRIAVATVKTSLGVVGRSDTDYSVGNSVYANEPIELTEGIVELITPSGSEWVLEAPVSLYLDDQGVVDLKHGKLVGLNSGQANALIVETPTARVLDTGTEFGVSVGDLQTTSVAVYEGAIELSSQPFDLADPKISPIEMEADYQAVVEQGGQLPKTVDLQMHDREFIRPDEVALRVEQQHGSAEAADKVAFYELLRIEGLLAYQGFHAESYGEAYAVGFETPRAISPLRFGSDLLPIKRSQRASESLVIGQNTTVFMNLDVSERSRLARAGLLNSSGDVGKDDSEVWMSWWSQMSLSSDQRFDWTGVSLMYGDKRNDEEPVFFGQPSGASGLGVRLYPPGNEAMYLFDTDRAFVGVQPLAIDNQSHFWTVRMAFGDDSAAVVSVWLDTELEELSSTPPLLVQAIPNLKFDRLRLESSSGKSSDTCTYDEFVLAQTLESLVKINQHVSGLRQSH</sequence>
<dbReference type="Gene3D" id="2.60.120.1440">
    <property type="match status" value="1"/>
</dbReference>
<dbReference type="GO" id="GO:0016989">
    <property type="term" value="F:sigma factor antagonist activity"/>
    <property type="evidence" value="ECO:0007669"/>
    <property type="project" value="TreeGrafter"/>
</dbReference>
<evidence type="ECO:0000313" key="2">
    <source>
        <dbReference type="Proteomes" id="UP000315750"/>
    </source>
</evidence>
<dbReference type="AlphaFoldDB" id="A0A518APE4"/>